<protein>
    <submittedName>
        <fullName evidence="1">Uncharacterized protein</fullName>
    </submittedName>
</protein>
<organism evidence="1 2">
    <name type="scientific">Prochlorococcus marinus str. XMU1401</name>
    <dbReference type="NCBI Taxonomy" id="2052594"/>
    <lineage>
        <taxon>Bacteria</taxon>
        <taxon>Bacillati</taxon>
        <taxon>Cyanobacteriota</taxon>
        <taxon>Cyanophyceae</taxon>
        <taxon>Synechococcales</taxon>
        <taxon>Prochlorococcaceae</taxon>
        <taxon>Prochlorococcus</taxon>
    </lineage>
</organism>
<evidence type="ECO:0000313" key="1">
    <source>
        <dbReference type="EMBL" id="MBO8223095.1"/>
    </source>
</evidence>
<dbReference type="Proteomes" id="UP000666562">
    <property type="component" value="Unassembled WGS sequence"/>
</dbReference>
<gene>
    <name evidence="1" type="ORF">HA142_06170</name>
</gene>
<dbReference type="AlphaFoldDB" id="A0A8I1X6G8"/>
<comment type="caution">
    <text evidence="1">The sequence shown here is derived from an EMBL/GenBank/DDBJ whole genome shotgun (WGS) entry which is preliminary data.</text>
</comment>
<sequence>MTYFIQCEINHRWFTRSQGQNERIVRIRAKQFAQKDQRRYRVIDEKDNLIDLIP</sequence>
<accession>A0A8I1X6G8</accession>
<evidence type="ECO:0000313" key="2">
    <source>
        <dbReference type="Proteomes" id="UP000666562"/>
    </source>
</evidence>
<dbReference type="RefSeq" id="WP_209044426.1">
    <property type="nucleotide sequence ID" value="NZ_JAAORC010000002.1"/>
</dbReference>
<name>A0A8I1X6G8_PROMR</name>
<proteinExistence type="predicted"/>
<dbReference type="EMBL" id="JAAORC010000002">
    <property type="protein sequence ID" value="MBO8223095.1"/>
    <property type="molecule type" value="Genomic_DNA"/>
</dbReference>
<reference evidence="1" key="1">
    <citation type="submission" date="2020-03" db="EMBL/GenBank/DDBJ databases">
        <title>Genome differentiation and subclade ecological adaptation of Prochlorococcus HLII clade in the global ocean.</title>
        <authorList>
            <person name="Yan W."/>
            <person name="Fen X."/>
            <person name="Zhang W."/>
        </authorList>
    </citation>
    <scope>NUCLEOTIDE SEQUENCE</scope>
    <source>
        <strain evidence="1">XMU1401</strain>
    </source>
</reference>